<reference evidence="2 3" key="1">
    <citation type="submission" date="2017-04" db="EMBL/GenBank/DDBJ databases">
        <title>Genome Sequence of the Model Brown-Rot Fungus Postia placenta SB12.</title>
        <authorList>
            <consortium name="DOE Joint Genome Institute"/>
            <person name="Gaskell J."/>
            <person name="Kersten P."/>
            <person name="Larrondo L.F."/>
            <person name="Canessa P."/>
            <person name="Martinez D."/>
            <person name="Hibbett D."/>
            <person name="Schmoll M."/>
            <person name="Kubicek C.P."/>
            <person name="Martinez A.T."/>
            <person name="Yadav J."/>
            <person name="Master E."/>
            <person name="Magnuson J.K."/>
            <person name="James T."/>
            <person name="Yaver D."/>
            <person name="Berka R."/>
            <person name="Labutti K."/>
            <person name="Lipzen A."/>
            <person name="Aerts A."/>
            <person name="Barry K."/>
            <person name="Henrissat B."/>
            <person name="Blanchette R."/>
            <person name="Grigoriev I."/>
            <person name="Cullen D."/>
        </authorList>
    </citation>
    <scope>NUCLEOTIDE SEQUENCE [LARGE SCALE GENOMIC DNA]</scope>
    <source>
        <strain evidence="2 3">MAD-698-R-SB12</strain>
    </source>
</reference>
<dbReference type="Proteomes" id="UP000194127">
    <property type="component" value="Unassembled WGS sequence"/>
</dbReference>
<evidence type="ECO:0000256" key="1">
    <source>
        <dbReference type="SAM" id="MobiDB-lite"/>
    </source>
</evidence>
<feature type="compositionally biased region" description="Polar residues" evidence="1">
    <location>
        <begin position="470"/>
        <end position="498"/>
    </location>
</feature>
<evidence type="ECO:0000313" key="3">
    <source>
        <dbReference type="Proteomes" id="UP000194127"/>
    </source>
</evidence>
<feature type="compositionally biased region" description="Basic and acidic residues" evidence="1">
    <location>
        <begin position="296"/>
        <end position="309"/>
    </location>
</feature>
<organism evidence="2 3">
    <name type="scientific">Postia placenta MAD-698-R-SB12</name>
    <dbReference type="NCBI Taxonomy" id="670580"/>
    <lineage>
        <taxon>Eukaryota</taxon>
        <taxon>Fungi</taxon>
        <taxon>Dikarya</taxon>
        <taxon>Basidiomycota</taxon>
        <taxon>Agaricomycotina</taxon>
        <taxon>Agaricomycetes</taxon>
        <taxon>Polyporales</taxon>
        <taxon>Adustoporiaceae</taxon>
        <taxon>Rhodonia</taxon>
    </lineage>
</organism>
<feature type="region of interest" description="Disordered" evidence="1">
    <location>
        <begin position="464"/>
        <end position="556"/>
    </location>
</feature>
<dbReference type="RefSeq" id="XP_024339603.1">
    <property type="nucleotide sequence ID" value="XM_024485366.1"/>
</dbReference>
<dbReference type="GeneID" id="36330315"/>
<sequence>MPYWVSRTVRNGLSSFGIGDNEDQNAQDAGAPTSDSPSEDEVGYIVSGESDEYNYALEVHPPPTAAAVPRSQRALGQLQAPPASLLLAPPSSHSHSAATSSGSSAPRRSALTVQRLRRGIKGITNRFDLIYLSRPLPEARGYQSRISRLLQAQDVPRPAFPPTKLPAARAHDHCVSGPTASTQRASLDDNRRTRPLQRRGAFYRDSHPEIFNYSEWIESDDNTRAGPSSAPAHVQTQVSQLLRDPAARMEIIRQLQVEGNSILLRPDFPYGMPLLSLINTSQLRGDADWEGGIKPADWERTRTPARADDAADSQDEGFEPSDDSEEEDPQPSVPLSQPSEGTSSPIRHPSPPTHISQGTQAGQYRGRSHSHSRSQSETRRRATSPRSTAQGRLSARRSAIPQNASALAHEPAQPPRESSPPLGELESDYLPLGYTAQALAAVTQALPSSPRLVPVAELLRIGAVPPEAGGSSSDTAPTDIDTFTGNIASTEPDSSTSRAIPPEAGPSTCDDAIPEVTPRASSSQEVRRSARKRSREDDVPTAEGAPSQNKKRKRRQ</sequence>
<feature type="region of interest" description="Disordered" evidence="1">
    <location>
        <begin position="169"/>
        <end position="191"/>
    </location>
</feature>
<feature type="region of interest" description="Disordered" evidence="1">
    <location>
        <begin position="14"/>
        <end position="42"/>
    </location>
</feature>
<dbReference type="AlphaFoldDB" id="A0A1X6N2G1"/>
<dbReference type="EMBL" id="KZ110596">
    <property type="protein sequence ID" value="OSX62809.1"/>
    <property type="molecule type" value="Genomic_DNA"/>
</dbReference>
<keyword evidence="3" id="KW-1185">Reference proteome</keyword>
<dbReference type="OrthoDB" id="10315483at2759"/>
<feature type="region of interest" description="Disordered" evidence="1">
    <location>
        <begin position="288"/>
        <end position="428"/>
    </location>
</feature>
<proteinExistence type="predicted"/>
<name>A0A1X6N2G1_9APHY</name>
<feature type="compositionally biased region" description="Acidic residues" evidence="1">
    <location>
        <begin position="310"/>
        <end position="329"/>
    </location>
</feature>
<accession>A0A1X6N2G1</accession>
<evidence type="ECO:0000313" key="2">
    <source>
        <dbReference type="EMBL" id="OSX62809.1"/>
    </source>
</evidence>
<feature type="compositionally biased region" description="Polar residues" evidence="1">
    <location>
        <begin position="353"/>
        <end position="362"/>
    </location>
</feature>
<feature type="compositionally biased region" description="Polar residues" evidence="1">
    <location>
        <begin position="333"/>
        <end position="345"/>
    </location>
</feature>
<gene>
    <name evidence="2" type="ORF">POSPLADRAFT_1141985</name>
</gene>
<feature type="region of interest" description="Disordered" evidence="1">
    <location>
        <begin position="84"/>
        <end position="110"/>
    </location>
</feature>
<protein>
    <submittedName>
        <fullName evidence="2">Uncharacterized protein</fullName>
    </submittedName>
</protein>